<keyword evidence="4" id="KW-1185">Reference proteome</keyword>
<protein>
    <submittedName>
        <fullName evidence="3">Uncharacterized protein</fullName>
    </submittedName>
</protein>
<proteinExistence type="predicted"/>
<name>A0ABN8M5E6_9CNID</name>
<dbReference type="Proteomes" id="UP001159427">
    <property type="component" value="Unassembled WGS sequence"/>
</dbReference>
<sequence length="241" mass="27417">MSTGTGVHRKKSTSTGTTKKAAVSSPARKSSSQGGFVDHISQTRIKDLEQQVSDLKRRLDELRKAKNTTIVKKDKEYITTGAAQSPHNNSTTANCVSDQRAPSVDTANEVKLQQSKQEIKTLQDNIAAMKELHRVEIEELKNEIEKQARQSESDFASDLENLKKQNRELKEENELLNAKTVTLQLRIDDLLEELSKKEAEWCSKEEKLILEVKTSWGEKYQKWMAQTEQKIEELQTANNFL</sequence>
<accession>A0ABN8M5E6</accession>
<dbReference type="EMBL" id="CALNXI010000314">
    <property type="protein sequence ID" value="CAH3024663.1"/>
    <property type="molecule type" value="Genomic_DNA"/>
</dbReference>
<evidence type="ECO:0000256" key="1">
    <source>
        <dbReference type="SAM" id="Coils"/>
    </source>
</evidence>
<organism evidence="3 4">
    <name type="scientific">Porites evermanni</name>
    <dbReference type="NCBI Taxonomy" id="104178"/>
    <lineage>
        <taxon>Eukaryota</taxon>
        <taxon>Metazoa</taxon>
        <taxon>Cnidaria</taxon>
        <taxon>Anthozoa</taxon>
        <taxon>Hexacorallia</taxon>
        <taxon>Scleractinia</taxon>
        <taxon>Fungiina</taxon>
        <taxon>Poritidae</taxon>
        <taxon>Porites</taxon>
    </lineage>
</organism>
<feature type="coiled-coil region" evidence="1">
    <location>
        <begin position="112"/>
        <end position="200"/>
    </location>
</feature>
<feature type="compositionally biased region" description="Low complexity" evidence="2">
    <location>
        <begin position="13"/>
        <end position="25"/>
    </location>
</feature>
<keyword evidence="1" id="KW-0175">Coiled coil</keyword>
<gene>
    <name evidence="3" type="ORF">PEVE_00023643</name>
</gene>
<feature type="region of interest" description="Disordered" evidence="2">
    <location>
        <begin position="1"/>
        <end position="38"/>
    </location>
</feature>
<comment type="caution">
    <text evidence="3">The sequence shown here is derived from an EMBL/GenBank/DDBJ whole genome shotgun (WGS) entry which is preliminary data.</text>
</comment>
<evidence type="ECO:0000313" key="4">
    <source>
        <dbReference type="Proteomes" id="UP001159427"/>
    </source>
</evidence>
<reference evidence="3 4" key="1">
    <citation type="submission" date="2022-05" db="EMBL/GenBank/DDBJ databases">
        <authorList>
            <consortium name="Genoscope - CEA"/>
            <person name="William W."/>
        </authorList>
    </citation>
    <scope>NUCLEOTIDE SEQUENCE [LARGE SCALE GENOMIC DNA]</scope>
</reference>
<evidence type="ECO:0000313" key="3">
    <source>
        <dbReference type="EMBL" id="CAH3024663.1"/>
    </source>
</evidence>
<evidence type="ECO:0000256" key="2">
    <source>
        <dbReference type="SAM" id="MobiDB-lite"/>
    </source>
</evidence>